<evidence type="ECO:0000313" key="1">
    <source>
        <dbReference type="EMBL" id="EGO64619.1"/>
    </source>
</evidence>
<proteinExistence type="predicted"/>
<comment type="caution">
    <text evidence="1">The sequence shown here is derived from an EMBL/GenBank/DDBJ whole genome shotgun (WGS) entry which is preliminary data.</text>
</comment>
<dbReference type="STRING" id="1009370.ALO_07408"/>
<dbReference type="InterPro" id="IPR012675">
    <property type="entry name" value="Beta-grasp_dom_sf"/>
</dbReference>
<dbReference type="CDD" id="cd00565">
    <property type="entry name" value="Ubl_ThiS"/>
    <property type="match status" value="1"/>
</dbReference>
<dbReference type="Proteomes" id="UP000003240">
    <property type="component" value="Unassembled WGS sequence"/>
</dbReference>
<dbReference type="InterPro" id="IPR010035">
    <property type="entry name" value="Thi_S"/>
</dbReference>
<reference evidence="1 2" key="1">
    <citation type="journal article" date="2011" name="EMBO J.">
        <title>Structural diversity of bacterial flagellar motors.</title>
        <authorList>
            <person name="Chen S."/>
            <person name="Beeby M."/>
            <person name="Murphy G.E."/>
            <person name="Leadbetter J.R."/>
            <person name="Hendrixson D.R."/>
            <person name="Briegel A."/>
            <person name="Li Z."/>
            <person name="Shi J."/>
            <person name="Tocheva E.I."/>
            <person name="Muller A."/>
            <person name="Dobro M.J."/>
            <person name="Jensen G.J."/>
        </authorList>
    </citation>
    <scope>NUCLEOTIDE SEQUENCE [LARGE SCALE GENOMIC DNA]</scope>
    <source>
        <strain evidence="1 2">DSM 6540</strain>
    </source>
</reference>
<protein>
    <submittedName>
        <fullName evidence="1">Thiamine biosynthesis protein ThiS</fullName>
    </submittedName>
</protein>
<dbReference type="SUPFAM" id="SSF54285">
    <property type="entry name" value="MoaD/ThiS"/>
    <property type="match status" value="1"/>
</dbReference>
<dbReference type="NCBIfam" id="TIGR01683">
    <property type="entry name" value="thiS"/>
    <property type="match status" value="1"/>
</dbReference>
<dbReference type="RefSeq" id="WP_004094215.1">
    <property type="nucleotide sequence ID" value="NZ_AFGF01000053.1"/>
</dbReference>
<dbReference type="InterPro" id="IPR003749">
    <property type="entry name" value="ThiS/MoaD-like"/>
</dbReference>
<dbReference type="Gene3D" id="3.10.20.30">
    <property type="match status" value="1"/>
</dbReference>
<dbReference type="PANTHER" id="PTHR34472:SF1">
    <property type="entry name" value="SULFUR CARRIER PROTEIN THIS"/>
    <property type="match status" value="1"/>
</dbReference>
<evidence type="ECO:0000313" key="2">
    <source>
        <dbReference type="Proteomes" id="UP000003240"/>
    </source>
</evidence>
<name>F7NHD6_9FIRM</name>
<organism evidence="1 2">
    <name type="scientific">Acetonema longum DSM 6540</name>
    <dbReference type="NCBI Taxonomy" id="1009370"/>
    <lineage>
        <taxon>Bacteria</taxon>
        <taxon>Bacillati</taxon>
        <taxon>Bacillota</taxon>
        <taxon>Negativicutes</taxon>
        <taxon>Acetonemataceae</taxon>
        <taxon>Acetonema</taxon>
    </lineage>
</organism>
<accession>F7NHD6</accession>
<keyword evidence="2" id="KW-1185">Reference proteome</keyword>
<gene>
    <name evidence="1" type="ORF">ALO_07408</name>
</gene>
<dbReference type="EMBL" id="AFGF01000053">
    <property type="protein sequence ID" value="EGO64619.1"/>
    <property type="molecule type" value="Genomic_DNA"/>
</dbReference>
<dbReference type="OrthoDB" id="9810692at2"/>
<dbReference type="InterPro" id="IPR016155">
    <property type="entry name" value="Mopterin_synth/thiamin_S_b"/>
</dbReference>
<sequence>MKIKVNSKEIQLDKALTVRELLTQQKVEMPDYVTVQINEALLQQDAFDTTVIRDGDEVEFLYFMGGGQKWEV</sequence>
<dbReference type="eggNOG" id="COG2104">
    <property type="taxonomic scope" value="Bacteria"/>
</dbReference>
<dbReference type="Pfam" id="PF02597">
    <property type="entry name" value="ThiS"/>
    <property type="match status" value="1"/>
</dbReference>
<dbReference type="PANTHER" id="PTHR34472">
    <property type="entry name" value="SULFUR CARRIER PROTEIN THIS"/>
    <property type="match status" value="1"/>
</dbReference>
<dbReference type="AlphaFoldDB" id="F7NHD6"/>